<evidence type="ECO:0000256" key="1">
    <source>
        <dbReference type="ARBA" id="ARBA00022574"/>
    </source>
</evidence>
<evidence type="ECO:0000313" key="15">
    <source>
        <dbReference type="EMBL" id="KAJ8318938.1"/>
    </source>
</evidence>
<dbReference type="SUPFAM" id="SSF49899">
    <property type="entry name" value="Concanavalin A-like lectins/glucanases"/>
    <property type="match status" value="1"/>
</dbReference>
<dbReference type="InterPro" id="IPR001254">
    <property type="entry name" value="Trypsin_dom"/>
</dbReference>
<dbReference type="InterPro" id="IPR051944">
    <property type="entry name" value="BEACH_domain_protein"/>
</dbReference>
<dbReference type="PROSITE" id="PS50240">
    <property type="entry name" value="TRYPSIN_DOM"/>
    <property type="match status" value="1"/>
</dbReference>
<keyword evidence="2" id="KW-0479">Metal-binding</keyword>
<keyword evidence="6" id="KW-1015">Disulfide bond</keyword>
<keyword evidence="1 8" id="KW-0853">WD repeat</keyword>
<dbReference type="Pfam" id="PF14844">
    <property type="entry name" value="PH_BEACH"/>
    <property type="match status" value="1"/>
</dbReference>
<feature type="repeat" description="WD" evidence="8">
    <location>
        <begin position="4387"/>
        <end position="4428"/>
    </location>
</feature>
<evidence type="ECO:0000256" key="2">
    <source>
        <dbReference type="ARBA" id="ARBA00022723"/>
    </source>
</evidence>
<dbReference type="InterPro" id="IPR018114">
    <property type="entry name" value="TRYPSIN_HIS"/>
</dbReference>
<gene>
    <name evidence="15" type="ORF">KUTeg_004029</name>
</gene>
<evidence type="ECO:0000259" key="14">
    <source>
        <dbReference type="PROSITE" id="PS51783"/>
    </source>
</evidence>
<dbReference type="SMART" id="SM01026">
    <property type="entry name" value="Beach"/>
    <property type="match status" value="1"/>
</dbReference>
<dbReference type="InterPro" id="IPR019775">
    <property type="entry name" value="WD40_repeat_CS"/>
</dbReference>
<dbReference type="Pfam" id="PF00089">
    <property type="entry name" value="Trypsin"/>
    <property type="match status" value="4"/>
</dbReference>
<evidence type="ECO:0000256" key="9">
    <source>
        <dbReference type="RuleBase" id="RU363034"/>
    </source>
</evidence>
<evidence type="ECO:0000256" key="8">
    <source>
        <dbReference type="PROSITE-ProRule" id="PRU00221"/>
    </source>
</evidence>
<dbReference type="SMART" id="SM00320">
    <property type="entry name" value="WD40"/>
    <property type="match status" value="3"/>
</dbReference>
<dbReference type="Proteomes" id="UP001217089">
    <property type="component" value="Unassembled WGS sequence"/>
</dbReference>
<feature type="region of interest" description="Disordered" evidence="10">
    <location>
        <begin position="3872"/>
        <end position="3899"/>
    </location>
</feature>
<feature type="domain" description="BEACH" evidence="12">
    <location>
        <begin position="3965"/>
        <end position="4245"/>
    </location>
</feature>
<dbReference type="Pfam" id="PF23295">
    <property type="entry name" value="Arm_4"/>
    <property type="match status" value="1"/>
</dbReference>
<sequence>MLVDQLEKDESEEAVQALRNLVLLVGSLTTCGYVELKPSQASSGSLFQMPGFTVPQPVGKGVSVRNIQAFQVLQSVFLKFAEKIHLKPVDVQEKFFELVEFIACDLNFVPCKELISISILIKTQHIDNLSDFYSYVKEFPFSFMLHPEILQHHTVYKDVYREVGMLEVLVTCLHRYAALLKDPNTSDTTEPQFIPGKCRIYPNTSDTTEPQLIPGKCCIYPNTSDTTEPQFILGKCCIYPNTSDTTKPQFILGKCCIYPNTSNTTEPQFIPDTTEPQFIPGKCRIYPNTSDTTEPQFIPGKCRIYPNTSDTTEPQFIPGKCNIYPNTSDTTELQFIPGKCRIYPNTSDTTEAQFIPGKCNIYPNTSNTTEPQFIPGKCRIYPNTSNTTEPQFIPGKCRIYPNTSDTTEAQFIPGKCRIYPNTSDTTEPQFIPGKCRIYPNTSDTTEPQFIPGKCCIYPNTSNTTEPQFIPGKCRIYPYTSDTTEAQFIPGKCCIYPNTSDTTEPQFIPGKCHIYSNTSDTTEPQFIPGKCHIYPNTSDTTEPQFIPGKCCIYPNTSDTTEAQFIPDTTSPQFKPGKCHIYPNTSDTTEAQFIPGKCRIYPNTSDTTSPQFIPGKCHIYPNTSDTTSPQFIPGKCHIYPNTSDTTEAQFIPGKCRIYPNTSDTTEAQFIPGKCCIYPNTSDTTEPQFIPGKCRIYPNTSDTTEAQFIPGKCCIYPNTSDTTEAQFIPGKCCIYPNTSDTTEPQFIPGKCCIYPNTSDTTSPQFIPGKCHIYPNTSDTTEAQFIPGKCRIYPNTSDTTEPQFIPGKCRIYPNTSDTTEAQFIPGKCHIYPNTSDTTEAQFIPGKCHIYPNTSDTTEPQFIPGKYCIYPNTSDTTEAQFIPGKCCIYPNTSDTTEPQFIPDTTEPQFKPGKCRIYPNTSDTTSPQFIPGKCRIYPNTSDTTSPQFIPGKCHIYPNTSDTTSPQFIPGKCHIYPNTSDTTSPQFIPGKCRIYPNTSDTTSPQFIPGKCHIYPNTSDTTSPQFIPGKCHIYPNTSDTTEPQFIPGKCHIYPNTSDTTSPQFIPGKCHIYPNTSDTTSPQFIPDTTEPQVKPGKCRIYPNTSDTTSPQFIPGKCRIYPNTSDTTEPQFILGKCRIYPNTSNTTEAQFIPGKCCIYPNTSDTTKPQFIPDTTEAQFIPGKCCIYPNTSDTTEPQFIPDTTEPQFIPGKYCIYPNTSDTTEPQFIPGKYCIYPNTSGTTEAQFIPGKCCIYPNTSNTTEAQFIPGKCCIYPNTSDTTEPQFIPGKCCIYPNTSDTTEAQFIPDTTEPQFIPGKYYIYPNTSNTTEAQFIPGKCHIYPNTSDTTEPQFIPDTTKPQFIPGKCCIYPNTSNTTEAQFIPGKCCIYPNTSGTTEPQFIPGKCCIYPNTSGTTEAQFIPGKCCIYPNTSDTTEPQFIPGKCCIYPNTSDTTEAQFIPDTTEPQFIPGKYCIYPNTSDTTEPQFIPGKCCIYPNTSDTTEAQFIPDTTEPQFIPGKYCIYPNTSGTTEAQFIPGKCCIYPNTSNTTEAQFIPGKCCIYPNTSDTTEPQFIPGKCCIYPNTSDTTEAQFIPGKCCIYPNTSDTTEAQFIPDTTEPQFIPGKCCIYPNTSDTTEAQFIPDTTEAQFIPGKCCIYPNTSDTTEAQFIPDTTEPQFIPGKYCIYPNTSNTTEAQFIPGKCHIYPNTSDTTEPQFIPGKCCIYPNTSDTTEPQFIPDTTEAQFIPGKCCIHPNTSDTTKPQFIPGKCCIYPNTSNTTEPQFIPGKCRIYPNTSDTTEAQFIPDTTESQFIPGKCCIYPNTSNTTEPQFIPGKCNIYPNTSDTTEPQFIPGKCCIYPNTSDTTEPQFIPGKCNIYPNTSDTTEPQFIPENHQVPAEQQELGFLVMDVLSALLANSNANAGVFRECGGARCAHNMVPYPDCRQRALNIVQQLVLSPGGDDDMGTLLGLMHTATIQDLELKTHILKSLLNVLRESHRTRTVFRKVGGFVYVMSVLVSMEGCLADPPRLPWESVSRHDIMSMLRTVFSTLTVAMRYEPANAKFFASEILFHRLMTNNKIVTRYSIMQVRYDSLTEAVRLLGCFSSTVDIQPQTDIVQLEEVSDIFDTFFTHVKGPKSDKVPLVLGSTCTMLKYLYNMALDIFDRPPVVQDKTDSPSLKRFTMIRDEGNAVPASPKQKRASTGSIGSSPITHTDQIIVHPGAVLSMFYLLPAIECEENQKLAMGLQTYISELLKSMLHTERNQQIMCDAGFPQELLNHGYLALADELHPLHTVLRAIFERLASQSLTSKDLRNFLRLGSPLNCRPIDEMYDGRSFSTNSWSHNWPLSRASSIEERKTPTEVAKRLNTAGSVVPLTRVKCLVSMTTPRDARMHGSAVTPAFVEFDMSAEGFGCLYVPSIAPQGPPTPSVVSGVVGGGDPVVIGGIGTGERVFPPQAGMTYSTWFCVDKFGAQNEFHPVRLLTIVRNLQGREENLICLTVYLNSRERSLIVSTEETSLPSSVTGTEPDKEPSINDNTVRFWYPELTQEGQWHHLVLIFSRAGIMKNSSVSMFIDGEHVNTQKLHYISPNLGGGGTASPTAFTSVFAYIGTPPQLRRLSKLTWRQGPCHLLEDIVASNIISSIYALGPTYVGSFQSPNLEDSDNTGAFIGEEKVVFGVHAHALAMSAHENATPIRILHNSAGNLSGPARSLGAVLMGYLGVRTFCPRPVAKILENVGGASSLLGLIAMATDVEGLYAAVKALVCVVKSNKAILKDMDRIRGYQTLAMLYKKKQHLLNSHILHLTFSLIGTVDSGRESSVIPNKQAFEDLLCDLEVWHEAPFDLQRSLEQATNHQLMRDIGLVSRLLHILQDQKLTQSTIHTISNVISVLLQTPPDQNGLLRTCNSIVTHSTGSEAYTVNYTHNNRLLHILQDQKLTQSTIHTISNVISVLLQTPPDQNGLLRTCNSIVTYSTRSETYTDQKLTQSTIHTISNVISVLLQTPPDQNGLLSVLLQTPPDQNGLLSVLLQTPPDQNELLRTCNSIVTHSTGSEAYTVNYTYNKTCNSIVTYSTRSEAYTKLTQSTIHTISNVISVLLQTPPDQNGLLSVLLQTPPDQNELLRTCNSIVTYSTRSEAYTVNYTHYNVLLQTPPDQNGLLRTCNSIVTHSTGSEAYTVNYTYNNVLLQTPPDQNGTIEVRYRTCNSIVTYSTRSEAYTDQKLTQSTIHTISNVISVLLQTPPDQNGLLRTCKSIVTHSTRSEAYTDQKLTQSTIHTISNVISVLLQTPPDQNGLLRLGQFIVSTLPQMSFVEKKIVLNGKVLGYDWLLLFMQGHVHSSSMILALRILLAMFQNPGAIEKFREGSSGGGWLSGTEPVLKQHVGVMLGLNIGTNNKGQKRELNKEVCQVPGFMALSWLLTKHTDVPEVYFLLMAVLLGQNVKQLPSDLQLNLDAVWTVIFGVPASKPVSIVAKEKHTQLCPDAALVILTMIRTMLNQDLEDSGPWLQEYPVTLMQFLLFLYHNQTDFVLLSTTTEFITSLASTLFPFNILDSDTFLTSHPARKFVTDFLRTLVIDSFSQQIKTTAIIDVVLDASPEHATRGQRKEYQTEIMKHVMDHLLAADVLLGEQAALPIATGASYANMANNVFYFASRVVDKLWQASGVSLDLIYKSLNRTILFQLSRPVRNVAVQTTVLDSLHKLTQHRSLVFGPGNYDQEFLVCFASTLHGGQAMTTTWHINIEEDGDDEHKEIEELVSQTQTHFPEAHKMGLIQEYASKVWITYAESERKCSLSYAERIPAQIQSAHEYMEKYLLEEWTQMENELLRERGLWGPPLGSRLDKWMLDMVEGPCRMRKKMVKNDMFYVHYPYRPDMEDSPLKYKVAMSYDSKEYYERFRSQNLVEPGTDTLPIKIGIENNDTTQSDDGGGEDKSPEDNKYFPIIQGLDTAEGLLLFGREHFYVIDGFTMLRTREIRDIDSLPAEEVHKRRYLLQPIAVEVFSADGRNYLLAFPRKLRNKRGEINNFQYLMYLNTLAGRSYNDLMQYPVFPWIIADYESEELDLNDPATFRDLSKPMGAQTENRLKQFKKRYQDWDDPQGETPPYHYGTHYSSAMIVASYLVRMEPFTQHFLKLQGGHFDLADRMFHSVKENWLSASKNNMADVKELIPEFFYLPEFLGVELNDVVLPTWAKDDPREFIRAHREALECDYVSAHLHEWIDLIFGYKQQGPASVDAVNVFHHLFYEGNVDIYNIDDPLKKNATIGFINNFGQIPKQMFKKPHPQKKLNIRTMDTLSMGQAPTPANDKLFFHNVDNLRPTKTAVKELKSAVGQIIHNEKYVLAVEQNKVLMPPTYNKYLAWGFADLSVRIGNYESDKATNVFECLDNGEILCATCPNSKIFITGGTSCAVNVWENRPKEKKIILKQPLYGHNETVTCLTSSQPYNIIVSGSRDRTCIIWDLSRLVYVRQLRGHAAPVAAGDIATCAGTYLYIWSINGEEIACVNTATSRNQQILCLAMSQMWSIEYVQVPIENKPKEDEDTAKDEQTPTEDVMNKIHSSDIPVPTLKRRDSYSEAKAAVERLKDYSVNYDVGGDVDLGSSVDSESYFTSQMRQRDHEGRASGDDFKCNIEREESVLSTISSISDVGYRDDDGEVTGVHRFEDKTMGDGTSVKSVDTATEAMEIMCASNISETQIPCQSEPCLSTVASNASISGCDRSQSNPDLKLGGEKDSDTESLQSPSSDFVVIGDKDAKSSAKGLEDLVQKYRPKNRNALREGFRWQRQLMFRSKLTMHTAYERKDNKDPAAVTSIAVSKDHKTVYVGDVRGRIFSWTVTDQPGRVVADHWIKDDGAEACLSCKVKFSFSERKHHCRNCGKVFCSRCSRFETEIRRMKIWKPVLLALPSSRIVNGVDSDPGQWPWQVSLHYRGSTGFSHICGGSLIDSTWVLTAAHCVEFDPDLTNFRVVMGEHQQTVNHGTEQTVNVVKIIMHENYNGGASGIPNDIALLQLSEPADTSNSAISLVSLPSNADQQFLSTDICYISGWGKTSADSGVSDILQHVQINVITNSDCSWRWLFQSILSTHICVGGGSESACNGDSGGPLVCYKNGEPVLAALALPSSRIVNGVDSDPGQWPWQVSLHYRGSNGFSHICGGSLIDSTWVLTAAHCVEFDADLTKFRVVLGEHQQTVNHGTEQTVNVVKIIMHQNYNADSGVSDILQHVQINVITNSQCSWQWLFQSILSTHICVGGGSESACNGDSGGPLVCIKNGEYVLAGVTSWGSSSCQNMPNILILILMNVLINQYLFHAALALPSSRIVNGFDSEHGQWPWQVSLNYNGNHICGGALIDHNLVLTAAHCVVHE</sequence>
<evidence type="ECO:0000256" key="5">
    <source>
        <dbReference type="ARBA" id="ARBA00022833"/>
    </source>
</evidence>
<dbReference type="SUPFAM" id="SSF50978">
    <property type="entry name" value="WD40 repeat-like"/>
    <property type="match status" value="1"/>
</dbReference>
<dbReference type="PROSITE" id="PS50178">
    <property type="entry name" value="ZF_FYVE"/>
    <property type="match status" value="1"/>
</dbReference>
<dbReference type="PANTHER" id="PTHR46108:SF4">
    <property type="entry name" value="BLUE CHEESE"/>
    <property type="match status" value="1"/>
</dbReference>
<dbReference type="InterPro" id="IPR015943">
    <property type="entry name" value="WD40/YVTN_repeat-like_dom_sf"/>
</dbReference>
<dbReference type="Pfam" id="PF01363">
    <property type="entry name" value="FYVE"/>
    <property type="match status" value="1"/>
</dbReference>
<dbReference type="PROSITE" id="PS50197">
    <property type="entry name" value="BEACH"/>
    <property type="match status" value="1"/>
</dbReference>
<dbReference type="SUPFAM" id="SSF81837">
    <property type="entry name" value="BEACH domain"/>
    <property type="match status" value="1"/>
</dbReference>
<accession>A0ABQ9FNW0</accession>
<dbReference type="Gene3D" id="2.30.29.30">
    <property type="entry name" value="Pleckstrin-homology domain (PH domain)/Phosphotyrosine-binding domain (PTB)"/>
    <property type="match status" value="1"/>
</dbReference>
<dbReference type="InterPro" id="IPR036322">
    <property type="entry name" value="WD40_repeat_dom_sf"/>
</dbReference>
<dbReference type="SMART" id="SM00020">
    <property type="entry name" value="Tryp_SPc"/>
    <property type="match status" value="2"/>
</dbReference>
<dbReference type="PROSITE" id="PS00135">
    <property type="entry name" value="TRYPSIN_SER"/>
    <property type="match status" value="2"/>
</dbReference>
<dbReference type="InterPro" id="IPR013083">
    <property type="entry name" value="Znf_RING/FYVE/PHD"/>
</dbReference>
<dbReference type="InterPro" id="IPR056252">
    <property type="entry name" value="Alfy-like_Arm-like"/>
</dbReference>
<dbReference type="SMART" id="SM00064">
    <property type="entry name" value="FYVE"/>
    <property type="match status" value="1"/>
</dbReference>
<feature type="compositionally biased region" description="Polar residues" evidence="10">
    <location>
        <begin position="4670"/>
        <end position="4680"/>
    </location>
</feature>
<dbReference type="PROSITE" id="PS00134">
    <property type="entry name" value="TRYPSIN_HIS"/>
    <property type="match status" value="3"/>
</dbReference>
<evidence type="ECO:0000256" key="6">
    <source>
        <dbReference type="ARBA" id="ARBA00023157"/>
    </source>
</evidence>
<evidence type="ECO:0000256" key="3">
    <source>
        <dbReference type="ARBA" id="ARBA00022737"/>
    </source>
</evidence>
<dbReference type="InterPro" id="IPR009003">
    <property type="entry name" value="Peptidase_S1_PA"/>
</dbReference>
<dbReference type="CDD" id="cd00190">
    <property type="entry name" value="Tryp_SPc"/>
    <property type="match status" value="2"/>
</dbReference>
<dbReference type="Gene3D" id="1.10.1540.10">
    <property type="entry name" value="BEACH domain"/>
    <property type="match status" value="1"/>
</dbReference>
<keyword evidence="3" id="KW-0677">Repeat</keyword>
<dbReference type="PROSITE" id="PS00678">
    <property type="entry name" value="WD_REPEATS_1"/>
    <property type="match status" value="1"/>
</dbReference>
<keyword evidence="9" id="KW-0645">Protease</keyword>
<organism evidence="15 16">
    <name type="scientific">Tegillarca granosa</name>
    <name type="common">Malaysian cockle</name>
    <name type="synonym">Anadara granosa</name>
    <dbReference type="NCBI Taxonomy" id="220873"/>
    <lineage>
        <taxon>Eukaryota</taxon>
        <taxon>Metazoa</taxon>
        <taxon>Spiralia</taxon>
        <taxon>Lophotrochozoa</taxon>
        <taxon>Mollusca</taxon>
        <taxon>Bivalvia</taxon>
        <taxon>Autobranchia</taxon>
        <taxon>Pteriomorphia</taxon>
        <taxon>Arcoida</taxon>
        <taxon>Arcoidea</taxon>
        <taxon>Arcidae</taxon>
        <taxon>Tegillarca</taxon>
    </lineage>
</organism>
<dbReference type="PANTHER" id="PTHR46108">
    <property type="entry name" value="BLUE CHEESE"/>
    <property type="match status" value="1"/>
</dbReference>
<dbReference type="InterPro" id="IPR017455">
    <property type="entry name" value="Znf_FYVE-rel"/>
</dbReference>
<dbReference type="InterPro" id="IPR000409">
    <property type="entry name" value="BEACH_dom"/>
</dbReference>
<evidence type="ECO:0000259" key="13">
    <source>
        <dbReference type="PROSITE" id="PS50240"/>
    </source>
</evidence>
<keyword evidence="9" id="KW-0720">Serine protease</keyword>
<protein>
    <submittedName>
        <fullName evidence="15">Uncharacterized protein</fullName>
    </submittedName>
</protein>
<dbReference type="Gene3D" id="2.130.10.10">
    <property type="entry name" value="YVTN repeat-like/Quinoprotein amine dehydrogenase"/>
    <property type="match status" value="1"/>
</dbReference>
<feature type="region of interest" description="Disordered" evidence="10">
    <location>
        <begin position="4670"/>
        <end position="4700"/>
    </location>
</feature>
<dbReference type="InterPro" id="IPR043504">
    <property type="entry name" value="Peptidase_S1_PA_chymotrypsin"/>
</dbReference>
<feature type="domain" description="Peptidase S1" evidence="13">
    <location>
        <begin position="4864"/>
        <end position="5282"/>
    </location>
</feature>
<proteinExistence type="predicted"/>
<dbReference type="SUPFAM" id="SSF50729">
    <property type="entry name" value="PH domain-like"/>
    <property type="match status" value="1"/>
</dbReference>
<dbReference type="InterPro" id="IPR001680">
    <property type="entry name" value="WD40_rpt"/>
</dbReference>
<reference evidence="15 16" key="1">
    <citation type="submission" date="2022-12" db="EMBL/GenBank/DDBJ databases">
        <title>Chromosome-level genome of Tegillarca granosa.</title>
        <authorList>
            <person name="Kim J."/>
        </authorList>
    </citation>
    <scope>NUCLEOTIDE SEQUENCE [LARGE SCALE GENOMIC DNA]</scope>
    <source>
        <strain evidence="15">Teg-2019</strain>
        <tissue evidence="15">Adductor muscle</tissue>
    </source>
</reference>
<evidence type="ECO:0000259" key="12">
    <source>
        <dbReference type="PROSITE" id="PS50197"/>
    </source>
</evidence>
<dbReference type="InterPro" id="IPR023362">
    <property type="entry name" value="PH-BEACH_dom"/>
</dbReference>
<evidence type="ECO:0000256" key="4">
    <source>
        <dbReference type="ARBA" id="ARBA00022771"/>
    </source>
</evidence>
<dbReference type="EMBL" id="JARBDR010000214">
    <property type="protein sequence ID" value="KAJ8318938.1"/>
    <property type="molecule type" value="Genomic_DNA"/>
</dbReference>
<dbReference type="InterPro" id="IPR013320">
    <property type="entry name" value="ConA-like_dom_sf"/>
</dbReference>
<dbReference type="PROSITE" id="PS50294">
    <property type="entry name" value="WD_REPEATS_REGION"/>
    <property type="match status" value="1"/>
</dbReference>
<feature type="domain" description="FYVE-type" evidence="11">
    <location>
        <begin position="4806"/>
        <end position="4840"/>
    </location>
</feature>
<dbReference type="PROSITE" id="PS51783">
    <property type="entry name" value="PH_BEACH"/>
    <property type="match status" value="1"/>
</dbReference>
<dbReference type="Pfam" id="PF00400">
    <property type="entry name" value="WD40"/>
    <property type="match status" value="1"/>
</dbReference>
<dbReference type="SUPFAM" id="SSF57903">
    <property type="entry name" value="FYVE/PHD zinc finger"/>
    <property type="match status" value="1"/>
</dbReference>
<dbReference type="Gene3D" id="3.30.40.10">
    <property type="entry name" value="Zinc/RING finger domain, C3HC4 (zinc finger)"/>
    <property type="match status" value="1"/>
</dbReference>
<dbReference type="InterPro" id="IPR033116">
    <property type="entry name" value="TRYPSIN_SER"/>
</dbReference>
<dbReference type="InterPro" id="IPR036372">
    <property type="entry name" value="BEACH_dom_sf"/>
</dbReference>
<keyword evidence="9" id="KW-0378">Hydrolase</keyword>
<keyword evidence="5" id="KW-0862">Zinc</keyword>
<evidence type="ECO:0000259" key="11">
    <source>
        <dbReference type="PROSITE" id="PS50178"/>
    </source>
</evidence>
<dbReference type="Gene3D" id="2.40.10.10">
    <property type="entry name" value="Trypsin-like serine proteases"/>
    <property type="match status" value="4"/>
</dbReference>
<keyword evidence="4 7" id="KW-0863">Zinc-finger</keyword>
<dbReference type="InterPro" id="IPR011011">
    <property type="entry name" value="Znf_FYVE_PHD"/>
</dbReference>
<dbReference type="Pfam" id="PF02138">
    <property type="entry name" value="Beach"/>
    <property type="match status" value="1"/>
</dbReference>
<comment type="caution">
    <text evidence="15">The sequence shown here is derived from an EMBL/GenBank/DDBJ whole genome shotgun (WGS) entry which is preliminary data.</text>
</comment>
<feature type="domain" description="BEACH-type PH" evidence="14">
    <location>
        <begin position="3892"/>
        <end position="3992"/>
    </location>
</feature>
<dbReference type="InterPro" id="IPR011993">
    <property type="entry name" value="PH-like_dom_sf"/>
</dbReference>
<dbReference type="InterPro" id="IPR001314">
    <property type="entry name" value="Peptidase_S1A"/>
</dbReference>
<keyword evidence="16" id="KW-1185">Reference proteome</keyword>
<feature type="region of interest" description="Disordered" evidence="10">
    <location>
        <begin position="4492"/>
        <end position="4514"/>
    </location>
</feature>
<dbReference type="SUPFAM" id="SSF50494">
    <property type="entry name" value="Trypsin-like serine proteases"/>
    <property type="match status" value="3"/>
</dbReference>
<evidence type="ECO:0000313" key="16">
    <source>
        <dbReference type="Proteomes" id="UP001217089"/>
    </source>
</evidence>
<name>A0ABQ9FNW0_TEGGR</name>
<dbReference type="PRINTS" id="PR00722">
    <property type="entry name" value="CHYMOTRYPSIN"/>
</dbReference>
<dbReference type="InterPro" id="IPR000306">
    <property type="entry name" value="Znf_FYVE"/>
</dbReference>
<dbReference type="CDD" id="cd01201">
    <property type="entry name" value="PH_BEACH"/>
    <property type="match status" value="1"/>
</dbReference>
<dbReference type="PROSITE" id="PS50082">
    <property type="entry name" value="WD_REPEATS_2"/>
    <property type="match status" value="1"/>
</dbReference>
<evidence type="ECO:0000256" key="7">
    <source>
        <dbReference type="PROSITE-ProRule" id="PRU00091"/>
    </source>
</evidence>
<evidence type="ECO:0000256" key="10">
    <source>
        <dbReference type="SAM" id="MobiDB-lite"/>
    </source>
</evidence>
<dbReference type="CDD" id="cd06071">
    <property type="entry name" value="Beach"/>
    <property type="match status" value="1"/>
</dbReference>